<dbReference type="PANTHER" id="PTHR35369">
    <property type="entry name" value="BLR3025 PROTEIN-RELATED"/>
    <property type="match status" value="1"/>
</dbReference>
<dbReference type="Pfam" id="PF11799">
    <property type="entry name" value="IMS_C"/>
    <property type="match status" value="1"/>
</dbReference>
<evidence type="ECO:0000256" key="4">
    <source>
        <dbReference type="ARBA" id="ARBA00025589"/>
    </source>
</evidence>
<dbReference type="CDD" id="cd03468">
    <property type="entry name" value="PolY_like"/>
    <property type="match status" value="1"/>
</dbReference>
<proteinExistence type="predicted"/>
<dbReference type="Proteomes" id="UP000305709">
    <property type="component" value="Unassembled WGS sequence"/>
</dbReference>
<comment type="catalytic activity">
    <reaction evidence="5">
        <text>DNA(n) + a 2'-deoxyribonucleoside 5'-triphosphate = DNA(n+1) + diphosphate</text>
        <dbReference type="Rhea" id="RHEA:22508"/>
        <dbReference type="Rhea" id="RHEA-COMP:17339"/>
        <dbReference type="Rhea" id="RHEA-COMP:17340"/>
        <dbReference type="ChEBI" id="CHEBI:33019"/>
        <dbReference type="ChEBI" id="CHEBI:61560"/>
        <dbReference type="ChEBI" id="CHEBI:173112"/>
        <dbReference type="EC" id="2.7.7.7"/>
    </reaction>
</comment>
<dbReference type="InterPro" id="IPR050356">
    <property type="entry name" value="SulA_CellDiv_inhibitor"/>
</dbReference>
<feature type="domain" description="DNA polymerase Y-family little finger" evidence="7">
    <location>
        <begin position="245"/>
        <end position="333"/>
    </location>
</feature>
<accession>A0A5C4N3G6</accession>
<comment type="caution">
    <text evidence="8">The sequence shown here is derived from an EMBL/GenBank/DDBJ whole genome shotgun (WGS) entry which is preliminary data.</text>
</comment>
<keyword evidence="9" id="KW-1185">Reference proteome</keyword>
<feature type="domain" description="UmuC" evidence="6">
    <location>
        <begin position="31"/>
        <end position="152"/>
    </location>
</feature>
<dbReference type="Pfam" id="PF00817">
    <property type="entry name" value="IMS"/>
    <property type="match status" value="1"/>
</dbReference>
<evidence type="ECO:0000313" key="8">
    <source>
        <dbReference type="EMBL" id="TNC60181.1"/>
    </source>
</evidence>
<dbReference type="InterPro" id="IPR043502">
    <property type="entry name" value="DNA/RNA_pol_sf"/>
</dbReference>
<dbReference type="InterPro" id="IPR001126">
    <property type="entry name" value="UmuC"/>
</dbReference>
<name>A0A5C4N3G6_9RHOB</name>
<evidence type="ECO:0000256" key="3">
    <source>
        <dbReference type="ARBA" id="ARBA00022763"/>
    </source>
</evidence>
<sequence>MRGVVSLYLPSWPVDRLRRRLGAAAPPPEVPLALVGSDGRRRLVLATNAAGRALGLRPGLPAAQAQALVPGLAVFAAAPAEDAAGLARLAAWAQRRYAPVVAPDLPDGLVLDVTGAAHLHGGEHALLVDLLGRLASVRVEARAAMAPTWGAAHALARWGTVSPLVVDEAGAAAALLSLPLAALRLDAPTLAGLRQLGLDTVGDLAAQPRAPLELRFGPAPGRRLDQAFGRLPEPITPVVVPDLVQVERAFAEPISAPETLARAIGLLADALAQVLEARGLGARRLDLLFHRVDGRVEAVRVGTAKPVREPRRVARLLADRLERVDPGLGVERMRLSAPTTEPRGWRPAPTTLGETAEADVAALVDTLANRLGAHRLYRLAAVESDTPERSVRRVAPLAAPTPGRWEPGWPRPARLLAPPEPVDTLALLPDHPPVHFTWRGVRRRVARADGPERIYGEWVRSDAELWAVRDYFVVEDEAGLRFWLFRAGDGRDPATGSQRWFLHGLFA</sequence>
<comment type="function">
    <text evidence="4">Poorly processive, error-prone DNA polymerase involved in untargeted mutagenesis. Copies undamaged DNA at stalled replication forks, which arise in vivo from mismatched or misaligned primer ends. These misaligned primers can be extended by PolIV. Exhibits no 3'-5' exonuclease (proofreading) activity. May be involved in translesional synthesis, in conjunction with the beta clamp from PolIII.</text>
</comment>
<dbReference type="AlphaFoldDB" id="A0A5C4N3G6"/>
<comment type="subunit">
    <text evidence="1">Monomer.</text>
</comment>
<evidence type="ECO:0000256" key="1">
    <source>
        <dbReference type="ARBA" id="ARBA00011245"/>
    </source>
</evidence>
<reference evidence="8 9" key="1">
    <citation type="submission" date="2019-06" db="EMBL/GenBank/DDBJ databases">
        <authorList>
            <person name="Jiang L."/>
        </authorList>
    </citation>
    <scope>NUCLEOTIDE SEQUENCE [LARGE SCALE GENOMIC DNA]</scope>
    <source>
        <strain evidence="8 9">YIM 48858</strain>
    </source>
</reference>
<keyword evidence="3" id="KW-0227">DNA damage</keyword>
<evidence type="ECO:0000259" key="6">
    <source>
        <dbReference type="Pfam" id="PF00817"/>
    </source>
</evidence>
<dbReference type="RefSeq" id="WP_139083913.1">
    <property type="nucleotide sequence ID" value="NZ_VDFV01000084.1"/>
</dbReference>
<dbReference type="OrthoDB" id="9788640at2"/>
<evidence type="ECO:0000256" key="2">
    <source>
        <dbReference type="ARBA" id="ARBA00012417"/>
    </source>
</evidence>
<dbReference type="GO" id="GO:0006281">
    <property type="term" value="P:DNA repair"/>
    <property type="evidence" value="ECO:0007669"/>
    <property type="project" value="InterPro"/>
</dbReference>
<dbReference type="PANTHER" id="PTHR35369:SF2">
    <property type="entry name" value="BLR3025 PROTEIN"/>
    <property type="match status" value="1"/>
</dbReference>
<gene>
    <name evidence="8" type="ORF">FHG71_22245</name>
</gene>
<protein>
    <recommendedName>
        <fullName evidence="2">DNA-directed DNA polymerase</fullName>
        <ecNumber evidence="2">2.7.7.7</ecNumber>
    </recommendedName>
</protein>
<evidence type="ECO:0000313" key="9">
    <source>
        <dbReference type="Proteomes" id="UP000305709"/>
    </source>
</evidence>
<organism evidence="8 9">
    <name type="scientific">Rubellimicrobium roseum</name>
    <dbReference type="NCBI Taxonomy" id="687525"/>
    <lineage>
        <taxon>Bacteria</taxon>
        <taxon>Pseudomonadati</taxon>
        <taxon>Pseudomonadota</taxon>
        <taxon>Alphaproteobacteria</taxon>
        <taxon>Rhodobacterales</taxon>
        <taxon>Roseobacteraceae</taxon>
        <taxon>Rubellimicrobium</taxon>
    </lineage>
</organism>
<evidence type="ECO:0000259" key="7">
    <source>
        <dbReference type="Pfam" id="PF11799"/>
    </source>
</evidence>
<dbReference type="SUPFAM" id="SSF56672">
    <property type="entry name" value="DNA/RNA polymerases"/>
    <property type="match status" value="1"/>
</dbReference>
<dbReference type="GO" id="GO:0003684">
    <property type="term" value="F:damaged DNA binding"/>
    <property type="evidence" value="ECO:0007669"/>
    <property type="project" value="InterPro"/>
</dbReference>
<evidence type="ECO:0000256" key="5">
    <source>
        <dbReference type="ARBA" id="ARBA00049244"/>
    </source>
</evidence>
<dbReference type="EMBL" id="VDFV01000084">
    <property type="protein sequence ID" value="TNC60181.1"/>
    <property type="molecule type" value="Genomic_DNA"/>
</dbReference>
<dbReference type="InterPro" id="IPR017961">
    <property type="entry name" value="DNA_pol_Y-fam_little_finger"/>
</dbReference>
<dbReference type="EC" id="2.7.7.7" evidence="2"/>